<dbReference type="InterPro" id="IPR023009">
    <property type="entry name" value="Tyrosine_recombinase_XerC/XerD"/>
</dbReference>
<comment type="similarity">
    <text evidence="2 11">Belongs to the 'phage' integrase family. XerD subfamily.</text>
</comment>
<dbReference type="PANTHER" id="PTHR30349:SF90">
    <property type="entry name" value="TYROSINE RECOMBINASE XERD"/>
    <property type="match status" value="1"/>
</dbReference>
<evidence type="ECO:0000256" key="11">
    <source>
        <dbReference type="HAMAP-Rule" id="MF_01807"/>
    </source>
</evidence>
<dbReference type="PROSITE" id="PS51900">
    <property type="entry name" value="CB"/>
    <property type="match status" value="1"/>
</dbReference>
<keyword evidence="15" id="KW-1185">Reference proteome</keyword>
<dbReference type="InterPro" id="IPR013762">
    <property type="entry name" value="Integrase-like_cat_sf"/>
</dbReference>
<dbReference type="InterPro" id="IPR011932">
    <property type="entry name" value="Recomb_XerD"/>
</dbReference>
<keyword evidence="8 11" id="KW-0238">DNA-binding</keyword>
<dbReference type="STRING" id="1266370.NITGR_740029"/>
<dbReference type="AlphaFoldDB" id="M1Z1P6"/>
<comment type="subunit">
    <text evidence="11">Forms a cyclic heterotetrameric complex composed of two molecules of XerC and two molecules of XerD.</text>
</comment>
<dbReference type="GO" id="GO:0003677">
    <property type="term" value="F:DNA binding"/>
    <property type="evidence" value="ECO:0007669"/>
    <property type="project" value="UniProtKB-UniRule"/>
</dbReference>
<sequence length="292" mass="33192">MDSSLKQFVEYLTVEKRHSPHTVAAYRRDIASFLDAFSGVTLHCITSSQVREYFLTLQNSGLASRSIARALSSIKAFYRFLVRENLVATNPVDILESPRLWRKLPGILSLADVEALLEAPDPATPRGIRDRAMLELLYATGLRVSELVTLQTTNLHLEVGYLRSFGKGDKERVIPMGEAARRLVNLYIQEVRPKYLKNKSSNFLFLTRLGAGMTRQGFWKLIKQYARQAGVNVSVSPHTLRHAFATHLLERGADLRSVQQMLGHSDIATTQIYTHILQERMREILDRHHPRA</sequence>
<evidence type="ECO:0000313" key="14">
    <source>
        <dbReference type="EMBL" id="CCQ91637.1"/>
    </source>
</evidence>
<dbReference type="Proteomes" id="UP000011704">
    <property type="component" value="Unassembled WGS sequence"/>
</dbReference>
<feature type="active site" evidence="11">
    <location>
        <position position="238"/>
    </location>
</feature>
<feature type="domain" description="Core-binding (CB)" evidence="13">
    <location>
        <begin position="1"/>
        <end position="82"/>
    </location>
</feature>
<dbReference type="GO" id="GO:0007059">
    <property type="term" value="P:chromosome segregation"/>
    <property type="evidence" value="ECO:0007669"/>
    <property type="project" value="UniProtKB-UniRule"/>
</dbReference>
<evidence type="ECO:0000256" key="2">
    <source>
        <dbReference type="ARBA" id="ARBA00010450"/>
    </source>
</evidence>
<evidence type="ECO:0000256" key="9">
    <source>
        <dbReference type="ARBA" id="ARBA00023172"/>
    </source>
</evidence>
<dbReference type="InterPro" id="IPR002104">
    <property type="entry name" value="Integrase_catalytic"/>
</dbReference>
<dbReference type="PANTHER" id="PTHR30349">
    <property type="entry name" value="PHAGE INTEGRASE-RELATED"/>
    <property type="match status" value="1"/>
</dbReference>
<dbReference type="Gene3D" id="1.10.150.130">
    <property type="match status" value="1"/>
</dbReference>
<evidence type="ECO:0000313" key="15">
    <source>
        <dbReference type="Proteomes" id="UP000011704"/>
    </source>
</evidence>
<comment type="function">
    <text evidence="11">Site-specific tyrosine recombinase, which acts by catalyzing the cutting and rejoining of the recombining DNA molecules. The XerC-XerD complex is essential to convert dimers of the bacterial chromosome into monomers to permit their segregation at cell division. It also contributes to the segregational stability of plasmids.</text>
</comment>
<keyword evidence="7 11" id="KW-0229">DNA integration</keyword>
<evidence type="ECO:0000256" key="10">
    <source>
        <dbReference type="ARBA" id="ARBA00023306"/>
    </source>
</evidence>
<dbReference type="Gene3D" id="1.10.443.10">
    <property type="entry name" value="Intergrase catalytic core"/>
    <property type="match status" value="1"/>
</dbReference>
<dbReference type="GO" id="GO:0005737">
    <property type="term" value="C:cytoplasm"/>
    <property type="evidence" value="ECO:0007669"/>
    <property type="project" value="UniProtKB-SubCell"/>
</dbReference>
<comment type="caution">
    <text evidence="14">The sequence shown here is derived from an EMBL/GenBank/DDBJ whole genome shotgun (WGS) entry which is preliminary data.</text>
</comment>
<dbReference type="InterPro" id="IPR050090">
    <property type="entry name" value="Tyrosine_recombinase_XerCD"/>
</dbReference>
<dbReference type="HAMAP" id="MF_01808">
    <property type="entry name" value="Recomb_XerC_XerD"/>
    <property type="match status" value="1"/>
</dbReference>
<reference evidence="14 15" key="1">
    <citation type="journal article" date="2013" name="Front. Microbiol.">
        <title>The genome of Nitrospina gracilis illuminates the metabolism and evolution of the major marine nitrite oxidizer.</title>
        <authorList>
            <person name="Luecker S."/>
            <person name="Nowka B."/>
            <person name="Rattei T."/>
            <person name="Spieck E."/>
            <person name="and Daims H."/>
        </authorList>
    </citation>
    <scope>NUCLEOTIDE SEQUENCE [LARGE SCALE GENOMIC DNA]</scope>
    <source>
        <strain evidence="14 15">3/211</strain>
    </source>
</reference>
<dbReference type="Pfam" id="PF02899">
    <property type="entry name" value="Phage_int_SAM_1"/>
    <property type="match status" value="1"/>
</dbReference>
<dbReference type="InParanoid" id="M1Z1P6"/>
<evidence type="ECO:0000256" key="4">
    <source>
        <dbReference type="ARBA" id="ARBA00022490"/>
    </source>
</evidence>
<name>M1Z1P6_NITG3</name>
<dbReference type="HOGENOM" id="CLU_027562_9_6_0"/>
<keyword evidence="5 11" id="KW-0132">Cell division</keyword>
<dbReference type="PROSITE" id="PS51898">
    <property type="entry name" value="TYR_RECOMBINASE"/>
    <property type="match status" value="1"/>
</dbReference>
<dbReference type="NCBIfam" id="NF001399">
    <property type="entry name" value="PRK00283.1"/>
    <property type="match status" value="1"/>
</dbReference>
<dbReference type="InterPro" id="IPR044068">
    <property type="entry name" value="CB"/>
</dbReference>
<dbReference type="NCBIfam" id="NF040815">
    <property type="entry name" value="recomb_XerA_Arch"/>
    <property type="match status" value="1"/>
</dbReference>
<dbReference type="CDD" id="cd00798">
    <property type="entry name" value="INT_XerDC_C"/>
    <property type="match status" value="1"/>
</dbReference>
<comment type="subcellular location">
    <subcellularLocation>
        <location evidence="1 11">Cytoplasm</location>
    </subcellularLocation>
</comment>
<evidence type="ECO:0000256" key="8">
    <source>
        <dbReference type="ARBA" id="ARBA00023125"/>
    </source>
</evidence>
<dbReference type="HAMAP" id="MF_01807">
    <property type="entry name" value="Recomb_XerD"/>
    <property type="match status" value="1"/>
</dbReference>
<dbReference type="RefSeq" id="WP_005010576.1">
    <property type="nucleotide sequence ID" value="NZ_HG422173.1"/>
</dbReference>
<organism evidence="14 15">
    <name type="scientific">Nitrospina gracilis (strain 3/211)</name>
    <dbReference type="NCBI Taxonomy" id="1266370"/>
    <lineage>
        <taxon>Bacteria</taxon>
        <taxon>Pseudomonadati</taxon>
        <taxon>Nitrospinota/Tectimicrobiota group</taxon>
        <taxon>Nitrospinota</taxon>
        <taxon>Nitrospinia</taxon>
        <taxon>Nitrospinales</taxon>
        <taxon>Nitrospinaceae</taxon>
        <taxon>Nitrospina</taxon>
    </lineage>
</organism>
<dbReference type="InterPro" id="IPR011010">
    <property type="entry name" value="DNA_brk_join_enz"/>
</dbReference>
<keyword evidence="6 11" id="KW-0159">Chromosome partition</keyword>
<feature type="active site" evidence="11">
    <location>
        <position position="241"/>
    </location>
</feature>
<dbReference type="GO" id="GO:0051301">
    <property type="term" value="P:cell division"/>
    <property type="evidence" value="ECO:0007669"/>
    <property type="project" value="UniProtKB-KW"/>
</dbReference>
<dbReference type="InterPro" id="IPR004107">
    <property type="entry name" value="Integrase_SAM-like_N"/>
</dbReference>
<protein>
    <recommendedName>
        <fullName evidence="3 11">Tyrosine recombinase XerD</fullName>
    </recommendedName>
</protein>
<dbReference type="NCBIfam" id="TIGR02225">
    <property type="entry name" value="recomb_XerD"/>
    <property type="match status" value="1"/>
</dbReference>
<evidence type="ECO:0000256" key="5">
    <source>
        <dbReference type="ARBA" id="ARBA00022618"/>
    </source>
</evidence>
<dbReference type="Pfam" id="PF00589">
    <property type="entry name" value="Phage_integrase"/>
    <property type="match status" value="1"/>
</dbReference>
<proteinExistence type="inferred from homology"/>
<dbReference type="EMBL" id="CAQJ01000082">
    <property type="protein sequence ID" value="CCQ91637.1"/>
    <property type="molecule type" value="Genomic_DNA"/>
</dbReference>
<gene>
    <name evidence="11 14" type="primary">xerD</name>
    <name evidence="14" type="ORF">NITGR_740029</name>
</gene>
<evidence type="ECO:0000256" key="3">
    <source>
        <dbReference type="ARBA" id="ARBA00015810"/>
    </source>
</evidence>
<keyword evidence="9 11" id="KW-0233">DNA recombination</keyword>
<feature type="active site" description="O-(3'-phospho-DNA)-tyrosine intermediate" evidence="11">
    <location>
        <position position="273"/>
    </location>
</feature>
<accession>M1Z1P6</accession>
<dbReference type="OrthoDB" id="9801717at2"/>
<evidence type="ECO:0000256" key="6">
    <source>
        <dbReference type="ARBA" id="ARBA00022829"/>
    </source>
</evidence>
<keyword evidence="10 11" id="KW-0131">Cell cycle</keyword>
<feature type="active site" evidence="11">
    <location>
        <position position="143"/>
    </location>
</feature>
<dbReference type="InterPro" id="IPR010998">
    <property type="entry name" value="Integrase_recombinase_N"/>
</dbReference>
<dbReference type="GO" id="GO:0006313">
    <property type="term" value="P:DNA transposition"/>
    <property type="evidence" value="ECO:0007669"/>
    <property type="project" value="UniProtKB-UniRule"/>
</dbReference>
<evidence type="ECO:0000259" key="13">
    <source>
        <dbReference type="PROSITE" id="PS51900"/>
    </source>
</evidence>
<dbReference type="FunCoup" id="M1Z1P6">
    <property type="interactions" value="175"/>
</dbReference>
<keyword evidence="4 11" id="KW-0963">Cytoplasm</keyword>
<feature type="active site" evidence="11">
    <location>
        <position position="264"/>
    </location>
</feature>
<dbReference type="GO" id="GO:0009037">
    <property type="term" value="F:tyrosine-based site-specific recombinase activity"/>
    <property type="evidence" value="ECO:0007669"/>
    <property type="project" value="UniProtKB-UniRule"/>
</dbReference>
<evidence type="ECO:0000256" key="1">
    <source>
        <dbReference type="ARBA" id="ARBA00004496"/>
    </source>
</evidence>
<evidence type="ECO:0000259" key="12">
    <source>
        <dbReference type="PROSITE" id="PS51898"/>
    </source>
</evidence>
<feature type="domain" description="Tyr recombinase" evidence="12">
    <location>
        <begin position="103"/>
        <end position="286"/>
    </location>
</feature>
<feature type="active site" evidence="11">
    <location>
        <position position="167"/>
    </location>
</feature>
<dbReference type="SUPFAM" id="SSF56349">
    <property type="entry name" value="DNA breaking-rejoining enzymes"/>
    <property type="match status" value="1"/>
</dbReference>
<evidence type="ECO:0000256" key="7">
    <source>
        <dbReference type="ARBA" id="ARBA00022908"/>
    </source>
</evidence>